<accession>A0ABQ2JEZ1</accession>
<dbReference type="PROSITE" id="PS51257">
    <property type="entry name" value="PROKAR_LIPOPROTEIN"/>
    <property type="match status" value="1"/>
</dbReference>
<feature type="chain" id="PRO_5047086059" description="Argininosuccinate lyase" evidence="2">
    <location>
        <begin position="22"/>
        <end position="72"/>
    </location>
</feature>
<evidence type="ECO:0000256" key="2">
    <source>
        <dbReference type="SAM" id="SignalP"/>
    </source>
</evidence>
<comment type="caution">
    <text evidence="3">The sequence shown here is derived from an EMBL/GenBank/DDBJ whole genome shotgun (WGS) entry which is preliminary data.</text>
</comment>
<evidence type="ECO:0000256" key="1">
    <source>
        <dbReference type="SAM" id="MobiDB-lite"/>
    </source>
</evidence>
<protein>
    <recommendedName>
        <fullName evidence="5">Argininosuccinate lyase</fullName>
    </recommendedName>
</protein>
<keyword evidence="2" id="KW-0732">Signal</keyword>
<feature type="region of interest" description="Disordered" evidence="1">
    <location>
        <begin position="40"/>
        <end position="72"/>
    </location>
</feature>
<evidence type="ECO:0008006" key="5">
    <source>
        <dbReference type="Google" id="ProtNLM"/>
    </source>
</evidence>
<dbReference type="Proteomes" id="UP000605099">
    <property type="component" value="Unassembled WGS sequence"/>
</dbReference>
<organism evidence="3 4">
    <name type="scientific">Novosphingobium indicum</name>
    <dbReference type="NCBI Taxonomy" id="462949"/>
    <lineage>
        <taxon>Bacteria</taxon>
        <taxon>Pseudomonadati</taxon>
        <taxon>Pseudomonadota</taxon>
        <taxon>Alphaproteobacteria</taxon>
        <taxon>Sphingomonadales</taxon>
        <taxon>Sphingomonadaceae</taxon>
        <taxon>Novosphingobium</taxon>
    </lineage>
</organism>
<keyword evidence="4" id="KW-1185">Reference proteome</keyword>
<name>A0ABQ2JEZ1_9SPHN</name>
<evidence type="ECO:0000313" key="4">
    <source>
        <dbReference type="Proteomes" id="UP000605099"/>
    </source>
</evidence>
<evidence type="ECO:0000313" key="3">
    <source>
        <dbReference type="EMBL" id="GGN43945.1"/>
    </source>
</evidence>
<dbReference type="EMBL" id="BMLK01000003">
    <property type="protein sequence ID" value="GGN43945.1"/>
    <property type="molecule type" value="Genomic_DNA"/>
</dbReference>
<reference evidence="4" key="1">
    <citation type="journal article" date="2019" name="Int. J. Syst. Evol. Microbiol.">
        <title>The Global Catalogue of Microorganisms (GCM) 10K type strain sequencing project: providing services to taxonomists for standard genome sequencing and annotation.</title>
        <authorList>
            <consortium name="The Broad Institute Genomics Platform"/>
            <consortium name="The Broad Institute Genome Sequencing Center for Infectious Disease"/>
            <person name="Wu L."/>
            <person name="Ma J."/>
        </authorList>
    </citation>
    <scope>NUCLEOTIDE SEQUENCE [LARGE SCALE GENOMIC DNA]</scope>
    <source>
        <strain evidence="4">CGMCC 1.6784</strain>
    </source>
</reference>
<dbReference type="RefSeq" id="WP_188818443.1">
    <property type="nucleotide sequence ID" value="NZ_BMLK01000003.1"/>
</dbReference>
<gene>
    <name evidence="3" type="ORF">GCM10011349_08500</name>
</gene>
<feature type="signal peptide" evidence="2">
    <location>
        <begin position="1"/>
        <end position="21"/>
    </location>
</feature>
<sequence>MKRACLLVCLFALAACGKADNDPGPGGITVGEAKALDQAAKMLDARRPPAEALEPSTAQWPQGDPSEAAERP</sequence>
<proteinExistence type="predicted"/>